<proteinExistence type="predicted"/>
<organism evidence="4 5">
    <name type="scientific">Stenotrophomonas cyclobalanopsidis</name>
    <dbReference type="NCBI Taxonomy" id="2771362"/>
    <lineage>
        <taxon>Bacteria</taxon>
        <taxon>Pseudomonadati</taxon>
        <taxon>Pseudomonadota</taxon>
        <taxon>Gammaproteobacteria</taxon>
        <taxon>Lysobacterales</taxon>
        <taxon>Lysobacteraceae</taxon>
        <taxon>Stenotrophomonas</taxon>
    </lineage>
</organism>
<dbReference type="PANTHER" id="PTHR31616">
    <property type="entry name" value="TREHALASE"/>
    <property type="match status" value="1"/>
</dbReference>
<dbReference type="Proteomes" id="UP000326367">
    <property type="component" value="Unassembled WGS sequence"/>
</dbReference>
<accession>A0ABQ6T2Y5</accession>
<evidence type="ECO:0000313" key="4">
    <source>
        <dbReference type="EMBL" id="KAA9001506.1"/>
    </source>
</evidence>
<dbReference type="InterPro" id="IPR008928">
    <property type="entry name" value="6-hairpin_glycosidase_sf"/>
</dbReference>
<sequence length="626" mass="68971">MSTLPEATSLVETKNGEAPVARERRRDGALPIEQYSALGEGRSVALTGCDGSIDWWCAPNMDSPPLFDRLLDGSNGGYFSIAPIEPCAVERHYRADSNVLETVFTTASGRASLTESLNSGNAGRLPWCELARRIEGLEGEVRFAVRMFPSTRAQSASPYCSSIGEHTVFHVQQLLGVVIHHPALQLQWADEGARGECTVSAGERVTVALVVGEDEPLVAPSVEEVDGRIDLTDREWKAWARNVSYDGWDRATFVRSTLALKLLLYSPSGAIAAAATTSLPERIGGDKNFDYRYAWVRDAGYTIQAFLAAGLEAESKAAFTWLLRQLRRHGPKVVFTLDGERVAPVQELPMRGYRDTQPVVKGNLAGDQHQHGIYGDIFETAFCFVAAGNILDGASAELLSRIADLCADHWRAKDSGIWELPELEHYTMSKISCWQALARAVELADQGQLPTTCRDRWQRERDRISDWIETHCWSDALQAFEMYPGSGKLDASVALAVRFRFDGRDRLLATLRAIDRELGQSNFHYRYSGMPEEEGCFIACSYWMAEGYARLGFVEDARARVDALNGALGRCQGVLSEMVDPATGHYLGNTPQGLSHLAQVMAMATIADSQAAPEQPTPPPHDKDRP</sequence>
<feature type="domain" description="Trehalase-like N-terminal" evidence="3">
    <location>
        <begin position="28"/>
        <end position="109"/>
    </location>
</feature>
<dbReference type="SUPFAM" id="SSF48208">
    <property type="entry name" value="Six-hairpin glycosidases"/>
    <property type="match status" value="1"/>
</dbReference>
<reference evidence="4 5" key="1">
    <citation type="journal article" date="2020" name="Antonie Van Leeuwenhoek">
        <title>Stenotrophomonas cyclobalanopsidis sp. nov., isolated from the leaf spot disease of Cyclobalanopsis patelliformis.</title>
        <authorList>
            <person name="Bian D.R."/>
            <person name="Xue H."/>
            <person name="Piao C.G."/>
            <person name="Li Y."/>
        </authorList>
    </citation>
    <scope>NUCLEOTIDE SEQUENCE [LARGE SCALE GENOMIC DNA]</scope>
    <source>
        <strain evidence="4 5">TPQG1-4</strain>
    </source>
</reference>
<comment type="caution">
    <text evidence="4">The sequence shown here is derived from an EMBL/GenBank/DDBJ whole genome shotgun (WGS) entry which is preliminary data.</text>
</comment>
<dbReference type="InterPro" id="IPR012341">
    <property type="entry name" value="6hp_glycosidase-like_sf"/>
</dbReference>
<evidence type="ECO:0000313" key="5">
    <source>
        <dbReference type="Proteomes" id="UP000326367"/>
    </source>
</evidence>
<dbReference type="GO" id="GO:0016787">
    <property type="term" value="F:hydrolase activity"/>
    <property type="evidence" value="ECO:0007669"/>
    <property type="project" value="UniProtKB-KW"/>
</dbReference>
<evidence type="ECO:0000256" key="1">
    <source>
        <dbReference type="SAM" id="MobiDB-lite"/>
    </source>
</evidence>
<keyword evidence="4" id="KW-0378">Hydrolase</keyword>
<dbReference type="Pfam" id="PF00723">
    <property type="entry name" value="Glyco_hydro_15"/>
    <property type="match status" value="1"/>
</dbReference>
<feature type="region of interest" description="Disordered" evidence="1">
    <location>
        <begin position="1"/>
        <end position="22"/>
    </location>
</feature>
<dbReference type="Pfam" id="PF19291">
    <property type="entry name" value="TREH_N"/>
    <property type="match status" value="1"/>
</dbReference>
<dbReference type="RefSeq" id="WP_150453926.1">
    <property type="nucleotide sequence ID" value="NZ_VYKI01000005.1"/>
</dbReference>
<evidence type="ECO:0000259" key="3">
    <source>
        <dbReference type="Pfam" id="PF19291"/>
    </source>
</evidence>
<gene>
    <name evidence="4" type="ORF">FJU31_05970</name>
</gene>
<evidence type="ECO:0000259" key="2">
    <source>
        <dbReference type="Pfam" id="PF00723"/>
    </source>
</evidence>
<dbReference type="Gene3D" id="1.50.10.10">
    <property type="match status" value="1"/>
</dbReference>
<dbReference type="InterPro" id="IPR011613">
    <property type="entry name" value="GH15-like"/>
</dbReference>
<name>A0ABQ6T2Y5_9GAMM</name>
<dbReference type="InterPro" id="IPR045582">
    <property type="entry name" value="Trehalase-like_N"/>
</dbReference>
<feature type="compositionally biased region" description="Polar residues" evidence="1">
    <location>
        <begin position="1"/>
        <end position="12"/>
    </location>
</feature>
<feature type="domain" description="GH15-like" evidence="2">
    <location>
        <begin position="252"/>
        <end position="562"/>
    </location>
</feature>
<dbReference type="PANTHER" id="PTHR31616:SF0">
    <property type="entry name" value="GLUCAN 1,4-ALPHA-GLUCOSIDASE"/>
    <property type="match status" value="1"/>
</dbReference>
<protein>
    <submittedName>
        <fullName evidence="4">Glycoside hydrolase family 15 protein</fullName>
    </submittedName>
</protein>
<keyword evidence="5" id="KW-1185">Reference proteome</keyword>
<dbReference type="EMBL" id="VYKI01000005">
    <property type="protein sequence ID" value="KAA9001506.1"/>
    <property type="molecule type" value="Genomic_DNA"/>
</dbReference>